<comment type="cofactor">
    <cofactor evidence="1">
        <name>pyridoxal 5'-phosphate</name>
        <dbReference type="ChEBI" id="CHEBI:597326"/>
    </cofactor>
</comment>
<evidence type="ECO:0000256" key="4">
    <source>
        <dbReference type="RuleBase" id="RU003560"/>
    </source>
</evidence>
<comment type="caution">
    <text evidence="5">The sequence shown here is derived from an EMBL/GenBank/DDBJ whole genome shotgun (WGS) entry which is preliminary data.</text>
</comment>
<dbReference type="InterPro" id="IPR049704">
    <property type="entry name" value="Aminotrans_3_PPA_site"/>
</dbReference>
<evidence type="ECO:0000313" key="5">
    <source>
        <dbReference type="EMBL" id="MEX6634431.1"/>
    </source>
</evidence>
<dbReference type="Gene3D" id="3.40.640.10">
    <property type="entry name" value="Type I PLP-dependent aspartate aminotransferase-like (Major domain)"/>
    <property type="match status" value="1"/>
</dbReference>
<keyword evidence="6" id="KW-1185">Reference proteome</keyword>
<dbReference type="CDD" id="cd00610">
    <property type="entry name" value="OAT_like"/>
    <property type="match status" value="1"/>
</dbReference>
<proteinExistence type="inferred from homology"/>
<dbReference type="SUPFAM" id="SSF53383">
    <property type="entry name" value="PLP-dependent transferases"/>
    <property type="match status" value="1"/>
</dbReference>
<sequence length="445" mass="48043">MTLDNSPERRNDWLQSYWMPFTPNKAFKAAPRIYERAEGHYYYTSEGTKVLDAFSGLWCCNLGHRHPKIVEAIKAQADELDYANAFNFGHPKVFELANVVADQFPGDLNHVFFVNSGSEAADTALKMAIAYHRLRGEGTRTRLIGRVNGYHGVGFGGISVGGMVNNRKFFGSLLPGVDHMSFPYDPATQAFTPGEAEVDVEPYMRELEAMIALHDASTIAAVIVEPFAGSGGVFVPPKNYLKRLREVTKKHGILLIVDEVISGFGRMGSPNAATYFGVEPDIVTVAKAINNGAVPMGAAIVGKHIYDGFMDASAAGVEFFHGYTYSGHPLAAAAGLAAQEVFREEGVYAHAAEMSDYFEQAVHSLKDEPHVVDIRNIGLAAGVTVSGREGAPGARGNDVFLKTYEKGVAVRANGEHLAIAPILTSGKAEIDMMIDAVRAGLRATA</sequence>
<reference evidence="5 6" key="1">
    <citation type="submission" date="2024-05" db="EMBL/GenBank/DDBJ databases">
        <title>Three bacterial strains, DH-69, EH-24, and ECK-19 isolated from coastal sediments.</title>
        <authorList>
            <person name="Ye Y.-Q."/>
            <person name="Du Z.-J."/>
        </authorList>
    </citation>
    <scope>NUCLEOTIDE SEQUENCE [LARGE SCALE GENOMIC DNA]</scope>
    <source>
        <strain evidence="5 6">ECK-19</strain>
    </source>
</reference>
<keyword evidence="5" id="KW-0808">Transferase</keyword>
<organism evidence="5 6">
    <name type="scientific">Hyphococcus lacteus</name>
    <dbReference type="NCBI Taxonomy" id="3143536"/>
    <lineage>
        <taxon>Bacteria</taxon>
        <taxon>Pseudomonadati</taxon>
        <taxon>Pseudomonadota</taxon>
        <taxon>Alphaproteobacteria</taxon>
        <taxon>Parvularculales</taxon>
        <taxon>Parvularculaceae</taxon>
        <taxon>Hyphococcus</taxon>
    </lineage>
</organism>
<name>A0ABV3Z6I3_9PROT</name>
<dbReference type="Proteomes" id="UP001560685">
    <property type="component" value="Unassembled WGS sequence"/>
</dbReference>
<dbReference type="RefSeq" id="WP_369314415.1">
    <property type="nucleotide sequence ID" value="NZ_JBEHZE010000001.1"/>
</dbReference>
<keyword evidence="5" id="KW-0032">Aminotransferase</keyword>
<evidence type="ECO:0000256" key="3">
    <source>
        <dbReference type="ARBA" id="ARBA00022898"/>
    </source>
</evidence>
<dbReference type="Gene3D" id="3.90.1150.10">
    <property type="entry name" value="Aspartate Aminotransferase, domain 1"/>
    <property type="match status" value="1"/>
</dbReference>
<dbReference type="InterPro" id="IPR015422">
    <property type="entry name" value="PyrdxlP-dep_Trfase_small"/>
</dbReference>
<dbReference type="EMBL" id="JBEHZE010000001">
    <property type="protein sequence ID" value="MEX6634431.1"/>
    <property type="molecule type" value="Genomic_DNA"/>
</dbReference>
<gene>
    <name evidence="5" type="ORF">ABFZ84_12820</name>
</gene>
<dbReference type="GO" id="GO:0008483">
    <property type="term" value="F:transaminase activity"/>
    <property type="evidence" value="ECO:0007669"/>
    <property type="project" value="UniProtKB-KW"/>
</dbReference>
<dbReference type="InterPro" id="IPR015421">
    <property type="entry name" value="PyrdxlP-dep_Trfase_major"/>
</dbReference>
<dbReference type="InterPro" id="IPR005814">
    <property type="entry name" value="Aminotrans_3"/>
</dbReference>
<dbReference type="PIRSF" id="PIRSF000521">
    <property type="entry name" value="Transaminase_4ab_Lys_Orn"/>
    <property type="match status" value="1"/>
</dbReference>
<comment type="similarity">
    <text evidence="2 4">Belongs to the class-III pyridoxal-phosphate-dependent aminotransferase family.</text>
</comment>
<dbReference type="Pfam" id="PF00202">
    <property type="entry name" value="Aminotran_3"/>
    <property type="match status" value="1"/>
</dbReference>
<dbReference type="PROSITE" id="PS00600">
    <property type="entry name" value="AA_TRANSFER_CLASS_3"/>
    <property type="match status" value="1"/>
</dbReference>
<keyword evidence="3 4" id="KW-0663">Pyridoxal phosphate</keyword>
<evidence type="ECO:0000256" key="1">
    <source>
        <dbReference type="ARBA" id="ARBA00001933"/>
    </source>
</evidence>
<accession>A0ABV3Z6I3</accession>
<evidence type="ECO:0000256" key="2">
    <source>
        <dbReference type="ARBA" id="ARBA00008954"/>
    </source>
</evidence>
<dbReference type="PANTHER" id="PTHR43094:SF1">
    <property type="entry name" value="AMINOTRANSFERASE CLASS-III"/>
    <property type="match status" value="1"/>
</dbReference>
<dbReference type="InterPro" id="IPR015424">
    <property type="entry name" value="PyrdxlP-dep_Trfase"/>
</dbReference>
<evidence type="ECO:0000313" key="6">
    <source>
        <dbReference type="Proteomes" id="UP001560685"/>
    </source>
</evidence>
<protein>
    <submittedName>
        <fullName evidence="5">Aminotransferase class III-fold pyridoxal phosphate-dependent enzyme</fullName>
    </submittedName>
</protein>
<dbReference type="PANTHER" id="PTHR43094">
    <property type="entry name" value="AMINOTRANSFERASE"/>
    <property type="match status" value="1"/>
</dbReference>